<evidence type="ECO:0000256" key="5">
    <source>
        <dbReference type="ARBA" id="ARBA00022801"/>
    </source>
</evidence>
<dbReference type="EMBL" id="SEKV01001692">
    <property type="protein sequence ID" value="TFY50104.1"/>
    <property type="molecule type" value="Genomic_DNA"/>
</dbReference>
<evidence type="ECO:0000256" key="4">
    <source>
        <dbReference type="ARBA" id="ARBA00022759"/>
    </source>
</evidence>
<keyword evidence="1" id="KW-0808">Transferase</keyword>
<feature type="domain" description="Reverse transcriptase RNase H-like" evidence="7">
    <location>
        <begin position="120"/>
        <end position="220"/>
    </location>
</feature>
<evidence type="ECO:0000313" key="9">
    <source>
        <dbReference type="Proteomes" id="UP000298390"/>
    </source>
</evidence>
<dbReference type="PANTHER" id="PTHR37984:SF5">
    <property type="entry name" value="PROTEIN NYNRIN-LIKE"/>
    <property type="match status" value="1"/>
</dbReference>
<keyword evidence="6" id="KW-0695">RNA-directed DNA polymerase</keyword>
<dbReference type="Pfam" id="PF17917">
    <property type="entry name" value="RT_RNaseH"/>
    <property type="match status" value="1"/>
</dbReference>
<dbReference type="InterPro" id="IPR041373">
    <property type="entry name" value="RT_RNaseH"/>
</dbReference>
<keyword evidence="3" id="KW-0540">Nuclease</keyword>
<dbReference type="InterPro" id="IPR043128">
    <property type="entry name" value="Rev_trsase/Diguanyl_cyclase"/>
</dbReference>
<keyword evidence="4" id="KW-0255">Endonuclease</keyword>
<evidence type="ECO:0000259" key="7">
    <source>
        <dbReference type="Pfam" id="PF17917"/>
    </source>
</evidence>
<accession>A0A4Y9XJA9</accession>
<dbReference type="Proteomes" id="UP000298390">
    <property type="component" value="Unassembled WGS sequence"/>
</dbReference>
<proteinExistence type="predicted"/>
<dbReference type="CDD" id="cd09274">
    <property type="entry name" value="RNase_HI_RT_Ty3"/>
    <property type="match status" value="1"/>
</dbReference>
<dbReference type="GO" id="GO:0003964">
    <property type="term" value="F:RNA-directed DNA polymerase activity"/>
    <property type="evidence" value="ECO:0007669"/>
    <property type="project" value="UniProtKB-KW"/>
</dbReference>
<dbReference type="PANTHER" id="PTHR37984">
    <property type="entry name" value="PROTEIN CBG26694"/>
    <property type="match status" value="1"/>
</dbReference>
<evidence type="ECO:0000256" key="3">
    <source>
        <dbReference type="ARBA" id="ARBA00022722"/>
    </source>
</evidence>
<dbReference type="GO" id="GO:0016787">
    <property type="term" value="F:hydrolase activity"/>
    <property type="evidence" value="ECO:0007669"/>
    <property type="project" value="UniProtKB-KW"/>
</dbReference>
<sequence>MCSDKKTSLFLLNVDFLGHHISAAGMEADQSKVEKILAWPVPSTASHVRSFLGLVRYVANFLPRLAEYTQVLDPLTTKDADKAFPTWTHAHQAAFDGVKSLVCSREVLTVIDHNALDANRIFVSCDASDFRTGAMLSFGPTLETARPVAFDSCSLKGPELNYPVHEKELLAIVCALKKWRVELIGVPFTVFTDHCTLENFGRQKDLSRHQARWQEFLAQYDFTIQYVKGELNVAADVLSRCPNDGLVDASACAAVADLRAATRCLQSATSPFSGMADAVRVADA</sequence>
<dbReference type="GO" id="GO:0004519">
    <property type="term" value="F:endonuclease activity"/>
    <property type="evidence" value="ECO:0007669"/>
    <property type="project" value="UniProtKB-KW"/>
</dbReference>
<evidence type="ECO:0000313" key="8">
    <source>
        <dbReference type="EMBL" id="TFY50104.1"/>
    </source>
</evidence>
<keyword evidence="5" id="KW-0378">Hydrolase</keyword>
<evidence type="ECO:0000256" key="2">
    <source>
        <dbReference type="ARBA" id="ARBA00022695"/>
    </source>
</evidence>
<dbReference type="InterPro" id="IPR043502">
    <property type="entry name" value="DNA/RNA_pol_sf"/>
</dbReference>
<reference evidence="8 9" key="1">
    <citation type="submission" date="2019-01" db="EMBL/GenBank/DDBJ databases">
        <title>Genome sequencing of the rare red list fungi Fomitopsis rosea.</title>
        <authorList>
            <person name="Buettner E."/>
            <person name="Kellner H."/>
        </authorList>
    </citation>
    <scope>NUCLEOTIDE SEQUENCE [LARGE SCALE GENOMIC DNA]</scope>
    <source>
        <strain evidence="8 9">DSM 105464</strain>
    </source>
</reference>
<evidence type="ECO:0000256" key="1">
    <source>
        <dbReference type="ARBA" id="ARBA00022679"/>
    </source>
</evidence>
<protein>
    <recommendedName>
        <fullName evidence="7">Reverse transcriptase RNase H-like domain-containing protein</fullName>
    </recommendedName>
</protein>
<comment type="caution">
    <text evidence="8">The sequence shown here is derived from an EMBL/GenBank/DDBJ whole genome shotgun (WGS) entry which is preliminary data.</text>
</comment>
<dbReference type="Gene3D" id="3.30.70.270">
    <property type="match status" value="1"/>
</dbReference>
<dbReference type="STRING" id="34475.A0A4Y9XJA9"/>
<dbReference type="SUPFAM" id="SSF56672">
    <property type="entry name" value="DNA/RNA polymerases"/>
    <property type="match status" value="1"/>
</dbReference>
<name>A0A4Y9XJA9_9APHY</name>
<organism evidence="8 9">
    <name type="scientific">Rhodofomes roseus</name>
    <dbReference type="NCBI Taxonomy" id="34475"/>
    <lineage>
        <taxon>Eukaryota</taxon>
        <taxon>Fungi</taxon>
        <taxon>Dikarya</taxon>
        <taxon>Basidiomycota</taxon>
        <taxon>Agaricomycotina</taxon>
        <taxon>Agaricomycetes</taxon>
        <taxon>Polyporales</taxon>
        <taxon>Rhodofomes</taxon>
    </lineage>
</organism>
<dbReference type="AlphaFoldDB" id="A0A4Y9XJA9"/>
<evidence type="ECO:0000256" key="6">
    <source>
        <dbReference type="ARBA" id="ARBA00022918"/>
    </source>
</evidence>
<keyword evidence="2" id="KW-0548">Nucleotidyltransferase</keyword>
<dbReference type="InterPro" id="IPR050951">
    <property type="entry name" value="Retrovirus_Pol_polyprotein"/>
</dbReference>
<gene>
    <name evidence="8" type="ORF">EVJ58_g11186</name>
</gene>